<name>A0ACD0P1L8_9BASI</name>
<protein>
    <submittedName>
        <fullName evidence="1">Uncharacterized protein</fullName>
    </submittedName>
</protein>
<sequence length="101" mass="11291">MGRNVGFGAHFLHSRALSGCSSSEGGFARGEGKFSLGRLEPTFHFFLFSFSLVKKVGETRIFKPLQPCAFLPIIVHFFFFFFFFPNRVQASSSTITERVGA</sequence>
<dbReference type="EMBL" id="KZ819803">
    <property type="protein sequence ID" value="PWN51993.1"/>
    <property type="molecule type" value="Genomic_DNA"/>
</dbReference>
<proteinExistence type="predicted"/>
<keyword evidence="2" id="KW-1185">Reference proteome</keyword>
<reference evidence="1 2" key="1">
    <citation type="journal article" date="2018" name="Mol. Biol. Evol.">
        <title>Broad Genomic Sampling Reveals a Smut Pathogenic Ancestry of the Fungal Clade Ustilaginomycotina.</title>
        <authorList>
            <person name="Kijpornyongpan T."/>
            <person name="Mondo S.J."/>
            <person name="Barry K."/>
            <person name="Sandor L."/>
            <person name="Lee J."/>
            <person name="Lipzen A."/>
            <person name="Pangilinan J."/>
            <person name="LaButti K."/>
            <person name="Hainaut M."/>
            <person name="Henrissat B."/>
            <person name="Grigoriev I.V."/>
            <person name="Spatafora J.W."/>
            <person name="Aime M.C."/>
        </authorList>
    </citation>
    <scope>NUCLEOTIDE SEQUENCE [LARGE SCALE GENOMIC DNA]</scope>
    <source>
        <strain evidence="1 2">SA 807</strain>
    </source>
</reference>
<gene>
    <name evidence="1" type="ORF">IE53DRAFT_25822</name>
</gene>
<accession>A0ACD0P1L8</accession>
<evidence type="ECO:0000313" key="2">
    <source>
        <dbReference type="Proteomes" id="UP000245626"/>
    </source>
</evidence>
<organism evidence="1 2">
    <name type="scientific">Violaceomyces palustris</name>
    <dbReference type="NCBI Taxonomy" id="1673888"/>
    <lineage>
        <taxon>Eukaryota</taxon>
        <taxon>Fungi</taxon>
        <taxon>Dikarya</taxon>
        <taxon>Basidiomycota</taxon>
        <taxon>Ustilaginomycotina</taxon>
        <taxon>Ustilaginomycetes</taxon>
        <taxon>Violaceomycetales</taxon>
        <taxon>Violaceomycetaceae</taxon>
        <taxon>Violaceomyces</taxon>
    </lineage>
</organism>
<evidence type="ECO:0000313" key="1">
    <source>
        <dbReference type="EMBL" id="PWN51993.1"/>
    </source>
</evidence>
<dbReference type="Proteomes" id="UP000245626">
    <property type="component" value="Unassembled WGS sequence"/>
</dbReference>